<dbReference type="PROSITE" id="PS51353">
    <property type="entry name" value="ARSC"/>
    <property type="match status" value="1"/>
</dbReference>
<reference evidence="3 4" key="1">
    <citation type="submission" date="2020-04" db="EMBL/GenBank/DDBJ databases">
        <title>Thalassotalea sp. M1531, isolated from the surface of marine red alga.</title>
        <authorList>
            <person name="Pang L."/>
            <person name="Lu D.-C."/>
        </authorList>
    </citation>
    <scope>NUCLEOTIDE SEQUENCE [LARGE SCALE GENOMIC DNA]</scope>
    <source>
        <strain evidence="3 4">M1531</strain>
    </source>
</reference>
<dbReference type="CDD" id="cd03035">
    <property type="entry name" value="ArsC_Yffb"/>
    <property type="match status" value="1"/>
</dbReference>
<dbReference type="NCBIfam" id="NF008107">
    <property type="entry name" value="PRK10853.1"/>
    <property type="match status" value="1"/>
</dbReference>
<dbReference type="Gene3D" id="3.40.30.10">
    <property type="entry name" value="Glutaredoxin"/>
    <property type="match status" value="1"/>
</dbReference>
<comment type="caution">
    <text evidence="3">The sequence shown here is derived from an EMBL/GenBank/DDBJ whole genome shotgun (WGS) entry which is preliminary data.</text>
</comment>
<evidence type="ECO:0000256" key="1">
    <source>
        <dbReference type="ARBA" id="ARBA00007198"/>
    </source>
</evidence>
<evidence type="ECO:0000313" key="4">
    <source>
        <dbReference type="Proteomes" id="UP000568664"/>
    </source>
</evidence>
<dbReference type="SUPFAM" id="SSF52833">
    <property type="entry name" value="Thioredoxin-like"/>
    <property type="match status" value="1"/>
</dbReference>
<dbReference type="InterPro" id="IPR006660">
    <property type="entry name" value="Arsenate_reductase-like"/>
</dbReference>
<protein>
    <submittedName>
        <fullName evidence="3">ArsC family reductase</fullName>
    </submittedName>
</protein>
<dbReference type="InterPro" id="IPR036249">
    <property type="entry name" value="Thioredoxin-like_sf"/>
</dbReference>
<dbReference type="Pfam" id="PF03960">
    <property type="entry name" value="ArsC"/>
    <property type="match status" value="1"/>
</dbReference>
<organism evidence="3 4">
    <name type="scientific">Thalassotalea algicola</name>
    <dbReference type="NCBI Taxonomy" id="2716224"/>
    <lineage>
        <taxon>Bacteria</taxon>
        <taxon>Pseudomonadati</taxon>
        <taxon>Pseudomonadota</taxon>
        <taxon>Gammaproteobacteria</taxon>
        <taxon>Alteromonadales</taxon>
        <taxon>Colwelliaceae</taxon>
        <taxon>Thalassotalea</taxon>
    </lineage>
</organism>
<proteinExistence type="inferred from homology"/>
<gene>
    <name evidence="3" type="ORF">HII17_12945</name>
</gene>
<name>A0A7Y0LDK1_9GAMM</name>
<dbReference type="Proteomes" id="UP000568664">
    <property type="component" value="Unassembled WGS sequence"/>
</dbReference>
<evidence type="ECO:0000256" key="2">
    <source>
        <dbReference type="PROSITE-ProRule" id="PRU01282"/>
    </source>
</evidence>
<dbReference type="RefSeq" id="WP_169075803.1">
    <property type="nucleotide sequence ID" value="NZ_JABBXH010000004.1"/>
</dbReference>
<dbReference type="InterPro" id="IPR006504">
    <property type="entry name" value="Tscrpt_reg_Spx/MgsR"/>
</dbReference>
<dbReference type="EMBL" id="JABBXH010000004">
    <property type="protein sequence ID" value="NMP32471.1"/>
    <property type="molecule type" value="Genomic_DNA"/>
</dbReference>
<dbReference type="AlphaFoldDB" id="A0A7Y0LDK1"/>
<dbReference type="PANTHER" id="PTHR30041:SF8">
    <property type="entry name" value="PROTEIN YFFB"/>
    <property type="match status" value="1"/>
</dbReference>
<dbReference type="NCBIfam" id="TIGR01617">
    <property type="entry name" value="arsC_related"/>
    <property type="match status" value="1"/>
</dbReference>
<evidence type="ECO:0000313" key="3">
    <source>
        <dbReference type="EMBL" id="NMP32471.1"/>
    </source>
</evidence>
<sequence>MTTIYGIPNCDTVKKARKWLDENQVPYQFHDFRKDGLSEATLTEFITKTSWETLLNKRSTSYRNLPDNIKNNLTSETAKQAMLDEPTLIKRPVLCINAQVIVGFKADNFEKVTS</sequence>
<dbReference type="PANTHER" id="PTHR30041">
    <property type="entry name" value="ARSENATE REDUCTASE"/>
    <property type="match status" value="1"/>
</dbReference>
<keyword evidence="4" id="KW-1185">Reference proteome</keyword>
<comment type="similarity">
    <text evidence="1 2">Belongs to the ArsC family.</text>
</comment>
<accession>A0A7Y0LDK1</accession>